<sequence length="38" mass="4393">MKSPLSTVIRKGGNKVTCNRGQSKLQYTLNFFKKMFIQ</sequence>
<name>A0A0G3B3V9_CITFR</name>
<dbReference type="AlphaFoldDB" id="A0A0G3B3V9"/>
<dbReference type="EMBL" id="KP975075">
    <property type="protein sequence ID" value="AKJ18995.1"/>
    <property type="molecule type" value="Genomic_DNA"/>
</dbReference>
<geneLocation type="plasmid" evidence="1">
    <name>pMRVIM1012</name>
</geneLocation>
<organism evidence="1">
    <name type="scientific">Citrobacter freundii</name>
    <dbReference type="NCBI Taxonomy" id="546"/>
    <lineage>
        <taxon>Bacteria</taxon>
        <taxon>Pseudomonadati</taxon>
        <taxon>Pseudomonadota</taxon>
        <taxon>Gammaproteobacteria</taxon>
        <taxon>Enterobacterales</taxon>
        <taxon>Enterobacteriaceae</taxon>
        <taxon>Citrobacter</taxon>
        <taxon>Citrobacter freundii complex</taxon>
    </lineage>
</organism>
<protein>
    <submittedName>
        <fullName evidence="1">Uncharacterized protein</fullName>
    </submittedName>
</protein>
<evidence type="ECO:0000313" key="1">
    <source>
        <dbReference type="EMBL" id="AKJ18995.1"/>
    </source>
</evidence>
<keyword evidence="1" id="KW-0614">Plasmid</keyword>
<proteinExistence type="predicted"/>
<reference evidence="1" key="1">
    <citation type="submission" date="2015-03" db="EMBL/GenBank/DDBJ databases">
        <title>Allelic Variants of blaVIM Reside on Diverse Mobile Genetic Elements in Gram-negative Clinical Isolates from the USA.</title>
        <authorList>
            <person name="McGann P."/>
            <person name="Snesrud E."/>
            <person name="Ong A.C."/>
            <person name="Clifford R."/>
            <person name="Kwak Y.I."/>
            <person name="Steele E.D."/>
            <person name="Rabinowitz R."/>
            <person name="Waterman P.E."/>
            <person name="Lesho E."/>
        </authorList>
    </citation>
    <scope>NUCLEOTIDE SEQUENCE</scope>
    <source>
        <strain evidence="1">MRSN12115</strain>
        <plasmid evidence="1">pMRVIM1012</plasmid>
    </source>
</reference>
<accession>A0A0G3B3V9</accession>